<dbReference type="EMBL" id="BMCP01000002">
    <property type="protein sequence ID" value="GGE39839.1"/>
    <property type="molecule type" value="Genomic_DNA"/>
</dbReference>
<evidence type="ECO:0000259" key="2">
    <source>
        <dbReference type="Pfam" id="PF13579"/>
    </source>
</evidence>
<dbReference type="GO" id="GO:0016758">
    <property type="term" value="F:hexosyltransferase activity"/>
    <property type="evidence" value="ECO:0007669"/>
    <property type="project" value="TreeGrafter"/>
</dbReference>
<dbReference type="InterPro" id="IPR028098">
    <property type="entry name" value="Glyco_trans_4-like_N"/>
</dbReference>
<gene>
    <name evidence="3" type="ORF">GCM10007276_16440</name>
</gene>
<dbReference type="InterPro" id="IPR050194">
    <property type="entry name" value="Glycosyltransferase_grp1"/>
</dbReference>
<evidence type="ECO:0000313" key="4">
    <source>
        <dbReference type="Proteomes" id="UP000602745"/>
    </source>
</evidence>
<sequence>MVNCRPSEQSGLTLDLLVVSQYYDPENFIINTVSQRLAALGHRVNVLTGMPNYPTGRLFPGYRGFAPRREAQGRVGVFRVPIIPRGSSAVQLVLNYLSFAVSASVAAFLCRPRADLVLVFQPSPVTVGIPALVVKWLNGARLIFWVQDLWPESLAATGATRSRMIIATVRRLVRFLYRRSDIIGVSSRAFEQPVRSLSPDADVRYLPNPANPEPQEPSDAPHDEQKHLLPAGFRILFAGNFGAAQGLHTVLDAAHRTRHLPHIKWILVGDGRAGPALRSRIEIEKLEDTVFITGPFPQSAMPNLLAQADVLLVALHKDPLFALTVPSKLQTYLAAGKPILAATDGETARIVREAGAGIACPAGDAEALAEATIQMSLLDATARQAMGGAGRTYYAREFALDQIVARIEGWLTELDGSRRCAS</sequence>
<dbReference type="Gene3D" id="3.40.50.2000">
    <property type="entry name" value="Glycogen Phosphorylase B"/>
    <property type="match status" value="2"/>
</dbReference>
<accession>A0A8J2VUA6</accession>
<dbReference type="CDD" id="cd03794">
    <property type="entry name" value="GT4_WbuB-like"/>
    <property type="match status" value="1"/>
</dbReference>
<dbReference type="AlphaFoldDB" id="A0A8J2VUA6"/>
<proteinExistence type="predicted"/>
<dbReference type="RefSeq" id="WP_268235571.1">
    <property type="nucleotide sequence ID" value="NZ_BMCP01000002.1"/>
</dbReference>
<dbReference type="Proteomes" id="UP000602745">
    <property type="component" value="Unassembled WGS sequence"/>
</dbReference>
<dbReference type="PANTHER" id="PTHR45947">
    <property type="entry name" value="SULFOQUINOVOSYL TRANSFERASE SQD2"/>
    <property type="match status" value="1"/>
</dbReference>
<dbReference type="SUPFAM" id="SSF53756">
    <property type="entry name" value="UDP-Glycosyltransferase/glycogen phosphorylase"/>
    <property type="match status" value="1"/>
</dbReference>
<dbReference type="PANTHER" id="PTHR45947:SF3">
    <property type="entry name" value="SULFOQUINOVOSYL TRANSFERASE SQD2"/>
    <property type="match status" value="1"/>
</dbReference>
<keyword evidence="4" id="KW-1185">Reference proteome</keyword>
<evidence type="ECO:0000313" key="3">
    <source>
        <dbReference type="EMBL" id="GGE39839.1"/>
    </source>
</evidence>
<feature type="domain" description="Glycosyltransferase subfamily 4-like N-terminal" evidence="2">
    <location>
        <begin position="34"/>
        <end position="208"/>
    </location>
</feature>
<evidence type="ECO:0000256" key="1">
    <source>
        <dbReference type="SAM" id="MobiDB-lite"/>
    </source>
</evidence>
<comment type="caution">
    <text evidence="3">The sequence shown here is derived from an EMBL/GenBank/DDBJ whole genome shotgun (WGS) entry which is preliminary data.</text>
</comment>
<protein>
    <submittedName>
        <fullName evidence="3">Glycosyltransferase WbuB</fullName>
    </submittedName>
</protein>
<dbReference type="Pfam" id="PF13692">
    <property type="entry name" value="Glyco_trans_1_4"/>
    <property type="match status" value="1"/>
</dbReference>
<feature type="region of interest" description="Disordered" evidence="1">
    <location>
        <begin position="200"/>
        <end position="224"/>
    </location>
</feature>
<organism evidence="3 4">
    <name type="scientific">Agaricicola taiwanensis</name>
    <dbReference type="NCBI Taxonomy" id="591372"/>
    <lineage>
        <taxon>Bacteria</taxon>
        <taxon>Pseudomonadati</taxon>
        <taxon>Pseudomonadota</taxon>
        <taxon>Alphaproteobacteria</taxon>
        <taxon>Rhodobacterales</taxon>
        <taxon>Paracoccaceae</taxon>
        <taxon>Agaricicola</taxon>
    </lineage>
</organism>
<dbReference type="Pfam" id="PF13579">
    <property type="entry name" value="Glyco_trans_4_4"/>
    <property type="match status" value="1"/>
</dbReference>
<reference evidence="3" key="2">
    <citation type="submission" date="2020-09" db="EMBL/GenBank/DDBJ databases">
        <authorList>
            <person name="Sun Q."/>
            <person name="Sedlacek I."/>
        </authorList>
    </citation>
    <scope>NUCLEOTIDE SEQUENCE</scope>
    <source>
        <strain evidence="3">CCM 7684</strain>
    </source>
</reference>
<reference evidence="3" key="1">
    <citation type="journal article" date="2014" name="Int. J. Syst. Evol. Microbiol.">
        <title>Complete genome sequence of Corynebacterium casei LMG S-19264T (=DSM 44701T), isolated from a smear-ripened cheese.</title>
        <authorList>
            <consortium name="US DOE Joint Genome Institute (JGI-PGF)"/>
            <person name="Walter F."/>
            <person name="Albersmeier A."/>
            <person name="Kalinowski J."/>
            <person name="Ruckert C."/>
        </authorList>
    </citation>
    <scope>NUCLEOTIDE SEQUENCE</scope>
    <source>
        <strain evidence="3">CCM 7684</strain>
    </source>
</reference>
<name>A0A8J2VUA6_9RHOB</name>